<dbReference type="AlphaFoldDB" id="A0A831R588"/>
<reference evidence="1" key="1">
    <citation type="journal article" date="2020" name="mSystems">
        <title>Genome- and Community-Level Interaction Insights into Carbon Utilization and Element Cycling Functions of Hydrothermarchaeota in Hydrothermal Sediment.</title>
        <authorList>
            <person name="Zhou Z."/>
            <person name="Liu Y."/>
            <person name="Xu W."/>
            <person name="Pan J."/>
            <person name="Luo Z.H."/>
            <person name="Li M."/>
        </authorList>
    </citation>
    <scope>NUCLEOTIDE SEQUENCE [LARGE SCALE GENOMIC DNA]</scope>
    <source>
        <strain evidence="1">HyVt-357</strain>
    </source>
</reference>
<proteinExistence type="predicted"/>
<name>A0A831R588_9GAMM</name>
<dbReference type="Proteomes" id="UP000885748">
    <property type="component" value="Unassembled WGS sequence"/>
</dbReference>
<gene>
    <name evidence="1" type="ORF">ENI00_12820</name>
</gene>
<evidence type="ECO:0000313" key="1">
    <source>
        <dbReference type="EMBL" id="HEA53172.1"/>
    </source>
</evidence>
<protein>
    <submittedName>
        <fullName evidence="1">Uncharacterized protein</fullName>
    </submittedName>
</protein>
<accession>A0A831R588</accession>
<sequence>MERPRPNKFALFLLTLIVVFQPMVSFALTLPGQHVGTSSNAPVMEDCPKAISFGAATDQADEKCEGMTLESCSLATSQGNCGLSTILLPAGEFKQVIQSTSDQLPIAVEGDYRSIILDTLTPPPNTSIA</sequence>
<organism evidence="1">
    <name type="scientific">Marinobacter antarcticus</name>
    <dbReference type="NCBI Taxonomy" id="564117"/>
    <lineage>
        <taxon>Bacteria</taxon>
        <taxon>Pseudomonadati</taxon>
        <taxon>Pseudomonadota</taxon>
        <taxon>Gammaproteobacteria</taxon>
        <taxon>Pseudomonadales</taxon>
        <taxon>Marinobacteraceae</taxon>
        <taxon>Marinobacter</taxon>
    </lineage>
</organism>
<dbReference type="EMBL" id="DRGY01000100">
    <property type="protein sequence ID" value="HEA53172.1"/>
    <property type="molecule type" value="Genomic_DNA"/>
</dbReference>
<dbReference type="RefSeq" id="WP_304102918.1">
    <property type="nucleotide sequence ID" value="NZ_DRGY01000100.1"/>
</dbReference>
<comment type="caution">
    <text evidence="1">The sequence shown here is derived from an EMBL/GenBank/DDBJ whole genome shotgun (WGS) entry which is preliminary data.</text>
</comment>